<accession>A0ACC2R1E5</accession>
<comment type="caution">
    <text evidence="1">The sequence shown here is derived from an EMBL/GenBank/DDBJ whole genome shotgun (WGS) entry which is preliminary data.</text>
</comment>
<proteinExistence type="predicted"/>
<dbReference type="Proteomes" id="UP001231649">
    <property type="component" value="Chromosome 12"/>
</dbReference>
<keyword evidence="2" id="KW-1185">Reference proteome</keyword>
<evidence type="ECO:0000313" key="2">
    <source>
        <dbReference type="Proteomes" id="UP001231649"/>
    </source>
</evidence>
<sequence>MEMCRVCLSTEKEMLPLDETFIINYNLLTNLSINLLDGMPQYSCQTCVDTVKCFIEFREKSITAETTLREIIFSEIKAENKALVTEIEKDTTIYENEKLAIKSEIKEENYFEDASIFDGNFDEALSEYEEDDNIIIKKEDDVKLKKIKNKYKKLKVKASTLLEGIANGLANKWFCGICPQTFDDKIELNKHLESHNKDRQCDLCREQLNSLSQLLAHRLIHVPLKQSKCHICEKKYKSCLYLEHHYRNFHIEQDDRNLFCNECPWTCNTPKKLSSHILQVHSSIKYICDVCSKGFQSKTNLKSHIRSHGKNKAYVCDMCGFSCKHSGGLKDHKIRRHNPARVYCKKCKRPFSSQEDHDRHKCTRKSQICPICGLQLGNVRLSQHMRKHNDSQGYECTRCPAKYKTKGALIAHQNRHDGLRTKQCEYCPAKFYTASVLIKHRRTHTGEKPYVCKVCNKGFTGNHNLKVHMKVHGEYLIVKKNSEQEDLTKFNVTKWR</sequence>
<protein>
    <submittedName>
        <fullName evidence="1">Uncharacterized protein</fullName>
    </submittedName>
</protein>
<name>A0ACC2R1E5_9NEOP</name>
<organism evidence="1 2">
    <name type="scientific">Mythimna loreyi</name>
    <dbReference type="NCBI Taxonomy" id="667449"/>
    <lineage>
        <taxon>Eukaryota</taxon>
        <taxon>Metazoa</taxon>
        <taxon>Ecdysozoa</taxon>
        <taxon>Arthropoda</taxon>
        <taxon>Hexapoda</taxon>
        <taxon>Insecta</taxon>
        <taxon>Pterygota</taxon>
        <taxon>Neoptera</taxon>
        <taxon>Endopterygota</taxon>
        <taxon>Lepidoptera</taxon>
        <taxon>Glossata</taxon>
        <taxon>Ditrysia</taxon>
        <taxon>Noctuoidea</taxon>
        <taxon>Noctuidae</taxon>
        <taxon>Noctuinae</taxon>
        <taxon>Hadenini</taxon>
        <taxon>Mythimna</taxon>
    </lineage>
</organism>
<gene>
    <name evidence="1" type="ORF">PYW08_002315</name>
</gene>
<reference evidence="1" key="1">
    <citation type="submission" date="2023-03" db="EMBL/GenBank/DDBJ databases">
        <title>Chromosome-level genomes of two armyworms, Mythimna separata and Mythimna loreyi, provide insights into the biosynthesis and reception of sex pheromones.</title>
        <authorList>
            <person name="Zhao H."/>
        </authorList>
    </citation>
    <scope>NUCLEOTIDE SEQUENCE</scope>
    <source>
        <strain evidence="1">BeijingLab</strain>
    </source>
</reference>
<evidence type="ECO:0000313" key="1">
    <source>
        <dbReference type="EMBL" id="KAJ8730902.1"/>
    </source>
</evidence>
<dbReference type="EMBL" id="CM056788">
    <property type="protein sequence ID" value="KAJ8730902.1"/>
    <property type="molecule type" value="Genomic_DNA"/>
</dbReference>